<keyword evidence="3" id="KW-0418">Kinase</keyword>
<dbReference type="Gene3D" id="3.30.10.20">
    <property type="match status" value="3"/>
</dbReference>
<sequence length="243" mass="25927">MPASHHSLFLTPLRVLACLALLSVVAAGIAITVILSQSTNPMFSIRREVIVPDLSGMDWQQAQVEQSAAQLSIVWDTRYSAQAEGIVIAQKPTAGSTVKQGQKLILSVSKGPNTITVPDLKSQNRSDAIQTLRDAGFTVSVDYIRNDPTLQADTVILQSPAAGTALEAGDCITLTVARAVPDPFRQVPSLLGMSIAEARRRLAIVELLPTLTPSNLTDGTITAQDPLPGTLLHRNAHVRLVAK</sequence>
<dbReference type="AlphaFoldDB" id="K1UN84"/>
<dbReference type="EMBL" id="AJWY01001595">
    <property type="protein sequence ID" value="EKC79565.1"/>
    <property type="molecule type" value="Genomic_DNA"/>
</dbReference>
<dbReference type="SMART" id="SM00740">
    <property type="entry name" value="PASTA"/>
    <property type="match status" value="3"/>
</dbReference>
<keyword evidence="1" id="KW-0812">Transmembrane</keyword>
<evidence type="ECO:0000256" key="1">
    <source>
        <dbReference type="SAM" id="Phobius"/>
    </source>
</evidence>
<feature type="domain" description="PASTA" evidence="2">
    <location>
        <begin position="45"/>
        <end position="110"/>
    </location>
</feature>
<keyword evidence="1" id="KW-1133">Transmembrane helix</keyword>
<accession>K1UN84</accession>
<reference evidence="3" key="1">
    <citation type="journal article" date="2013" name="Environ. Microbiol.">
        <title>Microbiota from the distal guts of lean and obese adolescents exhibit partial functional redundancy besides clear differences in community structure.</title>
        <authorList>
            <person name="Ferrer M."/>
            <person name="Ruiz A."/>
            <person name="Lanza F."/>
            <person name="Haange S.B."/>
            <person name="Oberbach A."/>
            <person name="Till H."/>
            <person name="Bargiela R."/>
            <person name="Campoy C."/>
            <person name="Segura M.T."/>
            <person name="Richter M."/>
            <person name="von Bergen M."/>
            <person name="Seifert J."/>
            <person name="Suarez A."/>
        </authorList>
    </citation>
    <scope>NUCLEOTIDE SEQUENCE</scope>
</reference>
<gene>
    <name evidence="3" type="ORF">LEA_02306</name>
</gene>
<dbReference type="Pfam" id="PF03793">
    <property type="entry name" value="PASTA"/>
    <property type="match status" value="3"/>
</dbReference>
<keyword evidence="1" id="KW-0472">Membrane</keyword>
<dbReference type="CDD" id="cd06577">
    <property type="entry name" value="PASTA_pknB"/>
    <property type="match status" value="3"/>
</dbReference>
<feature type="domain" description="PASTA" evidence="2">
    <location>
        <begin position="180"/>
        <end position="243"/>
    </location>
</feature>
<dbReference type="InterPro" id="IPR005543">
    <property type="entry name" value="PASTA_dom"/>
</dbReference>
<protein>
    <submittedName>
        <fullName evidence="3">Serine/threonine protein kinase</fullName>
    </submittedName>
</protein>
<feature type="domain" description="PASTA" evidence="2">
    <location>
        <begin position="111"/>
        <end position="178"/>
    </location>
</feature>
<evidence type="ECO:0000259" key="2">
    <source>
        <dbReference type="PROSITE" id="PS51178"/>
    </source>
</evidence>
<dbReference type="GO" id="GO:0004674">
    <property type="term" value="F:protein serine/threonine kinase activity"/>
    <property type="evidence" value="ECO:0007669"/>
    <property type="project" value="UniProtKB-KW"/>
</dbReference>
<proteinExistence type="predicted"/>
<keyword evidence="3" id="KW-0808">Transferase</keyword>
<evidence type="ECO:0000313" key="3">
    <source>
        <dbReference type="EMBL" id="EKC79565.1"/>
    </source>
</evidence>
<dbReference type="PROSITE" id="PS51178">
    <property type="entry name" value="PASTA"/>
    <property type="match status" value="3"/>
</dbReference>
<keyword evidence="3" id="KW-0723">Serine/threonine-protein kinase</keyword>
<name>K1UN84_9ZZZZ</name>
<organism evidence="3">
    <name type="scientific">human gut metagenome</name>
    <dbReference type="NCBI Taxonomy" id="408170"/>
    <lineage>
        <taxon>unclassified sequences</taxon>
        <taxon>metagenomes</taxon>
        <taxon>organismal metagenomes</taxon>
    </lineage>
</organism>
<comment type="caution">
    <text evidence="3">The sequence shown here is derived from an EMBL/GenBank/DDBJ whole genome shotgun (WGS) entry which is preliminary data.</text>
</comment>
<dbReference type="SUPFAM" id="SSF54184">
    <property type="entry name" value="Penicillin-binding protein 2x (pbp-2x), c-terminal domain"/>
    <property type="match status" value="1"/>
</dbReference>
<feature type="transmembrane region" description="Helical" evidence="1">
    <location>
        <begin position="12"/>
        <end position="36"/>
    </location>
</feature>